<name>Q8LNQ0_ORYSJ</name>
<evidence type="ECO:0000313" key="2">
    <source>
        <dbReference type="EMBL" id="AAM93715.1"/>
    </source>
</evidence>
<dbReference type="EMBL" id="AC068951">
    <property type="protein sequence ID" value="AAM93715.1"/>
    <property type="molecule type" value="Genomic_DNA"/>
</dbReference>
<evidence type="ECO:0000256" key="1">
    <source>
        <dbReference type="SAM" id="MobiDB-lite"/>
    </source>
</evidence>
<reference evidence="3" key="1">
    <citation type="journal article" date="2005" name="Nature">
        <title>The map-based sequence of the rice genome.</title>
        <authorList>
            <consortium name="International rice genome sequencing project (IRGSP)"/>
            <person name="Matsumoto T."/>
            <person name="Wu J."/>
            <person name="Kanamori H."/>
            <person name="Katayose Y."/>
            <person name="Fujisawa M."/>
            <person name="Namiki N."/>
            <person name="Mizuno H."/>
            <person name="Yamamoto K."/>
            <person name="Antonio B.A."/>
            <person name="Baba T."/>
            <person name="Sakata K."/>
            <person name="Nagamura Y."/>
            <person name="Aoki H."/>
            <person name="Arikawa K."/>
            <person name="Arita K."/>
            <person name="Bito T."/>
            <person name="Chiden Y."/>
            <person name="Fujitsuka N."/>
            <person name="Fukunaka R."/>
            <person name="Hamada M."/>
            <person name="Harada C."/>
            <person name="Hayashi A."/>
            <person name="Hijishita S."/>
            <person name="Honda M."/>
            <person name="Hosokawa S."/>
            <person name="Ichikawa Y."/>
            <person name="Idonuma A."/>
            <person name="Iijima M."/>
            <person name="Ikeda M."/>
            <person name="Ikeno M."/>
            <person name="Ito K."/>
            <person name="Ito S."/>
            <person name="Ito T."/>
            <person name="Ito Y."/>
            <person name="Ito Y."/>
            <person name="Iwabuchi A."/>
            <person name="Kamiya K."/>
            <person name="Karasawa W."/>
            <person name="Kurita K."/>
            <person name="Katagiri S."/>
            <person name="Kikuta A."/>
            <person name="Kobayashi H."/>
            <person name="Kobayashi N."/>
            <person name="Machita K."/>
            <person name="Maehara T."/>
            <person name="Masukawa M."/>
            <person name="Mizubayashi T."/>
            <person name="Mukai Y."/>
            <person name="Nagasaki H."/>
            <person name="Nagata Y."/>
            <person name="Naito S."/>
            <person name="Nakashima M."/>
            <person name="Nakama Y."/>
            <person name="Nakamichi Y."/>
            <person name="Nakamura M."/>
            <person name="Meguro A."/>
            <person name="Negishi M."/>
            <person name="Ohta I."/>
            <person name="Ohta T."/>
            <person name="Okamoto M."/>
            <person name="Ono N."/>
            <person name="Saji S."/>
            <person name="Sakaguchi M."/>
            <person name="Sakai K."/>
            <person name="Shibata M."/>
            <person name="Shimokawa T."/>
            <person name="Song J."/>
            <person name="Takazaki Y."/>
            <person name="Terasawa K."/>
            <person name="Tsugane M."/>
            <person name="Tsuji K."/>
            <person name="Ueda S."/>
            <person name="Waki K."/>
            <person name="Yamagata H."/>
            <person name="Yamamoto M."/>
            <person name="Yamamoto S."/>
            <person name="Yamane H."/>
            <person name="Yoshiki S."/>
            <person name="Yoshihara R."/>
            <person name="Yukawa K."/>
            <person name="Zhong H."/>
            <person name="Yano M."/>
            <person name="Yuan Q."/>
            <person name="Ouyang S."/>
            <person name="Liu J."/>
            <person name="Jones K.M."/>
            <person name="Gansberger K."/>
            <person name="Moffat K."/>
            <person name="Hill J."/>
            <person name="Bera J."/>
            <person name="Fadrosh D."/>
            <person name="Jin S."/>
            <person name="Johri S."/>
            <person name="Kim M."/>
            <person name="Overton L."/>
            <person name="Reardon M."/>
            <person name="Tsitrin T."/>
            <person name="Vuong H."/>
            <person name="Weaver B."/>
            <person name="Ciecko A."/>
            <person name="Tallon L."/>
            <person name="Jackson J."/>
            <person name="Pai G."/>
            <person name="Aken S.V."/>
            <person name="Utterback T."/>
            <person name="Reidmuller S."/>
            <person name="Feldblyum T."/>
            <person name="Hsiao J."/>
            <person name="Zismann V."/>
            <person name="Iobst S."/>
            <person name="de Vazeille A.R."/>
            <person name="Buell C.R."/>
            <person name="Ying K."/>
            <person name="Li Y."/>
            <person name="Lu T."/>
            <person name="Huang Y."/>
            <person name="Zhao Q."/>
            <person name="Feng Q."/>
            <person name="Zhang L."/>
            <person name="Zhu J."/>
            <person name="Weng Q."/>
            <person name="Mu J."/>
            <person name="Lu Y."/>
            <person name="Fan D."/>
            <person name="Liu Y."/>
            <person name="Guan J."/>
            <person name="Zhang Y."/>
            <person name="Yu S."/>
            <person name="Liu X."/>
            <person name="Zhang Y."/>
            <person name="Hong G."/>
            <person name="Han B."/>
            <person name="Choisne N."/>
            <person name="Demange N."/>
            <person name="Orjeda G."/>
            <person name="Samain S."/>
            <person name="Cattolico L."/>
            <person name="Pelletier E."/>
            <person name="Couloux A."/>
            <person name="Segurens B."/>
            <person name="Wincker P."/>
            <person name="D'Hont A."/>
            <person name="Scarpelli C."/>
            <person name="Weissenbach J."/>
            <person name="Salanoubat M."/>
            <person name="Quetier F."/>
            <person name="Yu Y."/>
            <person name="Kim H.R."/>
            <person name="Rambo T."/>
            <person name="Currie J."/>
            <person name="Collura K."/>
            <person name="Luo M."/>
            <person name="Yang T."/>
            <person name="Ammiraju J.S.S."/>
            <person name="Engler F."/>
            <person name="Soderlund C."/>
            <person name="Wing R.A."/>
            <person name="Palmer L.E."/>
            <person name="de la Bastide M."/>
            <person name="Spiegel L."/>
            <person name="Nascimento L."/>
            <person name="Zutavern T."/>
            <person name="O'Shaughnessy A."/>
            <person name="Dike S."/>
            <person name="Dedhia N."/>
            <person name="Preston R."/>
            <person name="Balija V."/>
            <person name="McCombie W.R."/>
            <person name="Chow T."/>
            <person name="Chen H."/>
            <person name="Chung M."/>
            <person name="Chen C."/>
            <person name="Shaw J."/>
            <person name="Wu H."/>
            <person name="Hsiao K."/>
            <person name="Chao Y."/>
            <person name="Chu M."/>
            <person name="Cheng C."/>
            <person name="Hour A."/>
            <person name="Lee P."/>
            <person name="Lin S."/>
            <person name="Lin Y."/>
            <person name="Liou J."/>
            <person name="Liu S."/>
            <person name="Hsing Y."/>
            <person name="Raghuvanshi S."/>
            <person name="Mohanty A."/>
            <person name="Bharti A.K."/>
            <person name="Gaur A."/>
            <person name="Gupta V."/>
            <person name="Kumar D."/>
            <person name="Ravi V."/>
            <person name="Vij S."/>
            <person name="Kapur A."/>
            <person name="Khurana P."/>
            <person name="Khurana P."/>
            <person name="Khurana J.P."/>
            <person name="Tyagi A.K."/>
            <person name="Gaikwad K."/>
            <person name="Singh A."/>
            <person name="Dalal V."/>
            <person name="Srivastava S."/>
            <person name="Dixit A."/>
            <person name="Pal A.K."/>
            <person name="Ghazi I.A."/>
            <person name="Yadav M."/>
            <person name="Pandit A."/>
            <person name="Bhargava A."/>
            <person name="Sureshbabu K."/>
            <person name="Batra K."/>
            <person name="Sharma T.R."/>
            <person name="Mohapatra T."/>
            <person name="Singh N.K."/>
            <person name="Messing J."/>
            <person name="Nelson A.B."/>
            <person name="Fuks G."/>
            <person name="Kavchok S."/>
            <person name="Keizer G."/>
            <person name="Linton E."/>
            <person name="Llaca V."/>
            <person name="Song R."/>
            <person name="Tanyolac B."/>
            <person name="Young S."/>
            <person name="Ho-Il K."/>
            <person name="Hahn J.H."/>
            <person name="Sangsakoo G."/>
            <person name="Vanavichit A."/>
            <person name="de Mattos Luiz.A.T."/>
            <person name="Zimmer P.D."/>
            <person name="Malone G."/>
            <person name="Dellagostin O."/>
            <person name="de Oliveira A.C."/>
            <person name="Bevan M."/>
            <person name="Bancroft I."/>
            <person name="Minx P."/>
            <person name="Cordum H."/>
            <person name="Wilson R."/>
            <person name="Cheng Z."/>
            <person name="Jin W."/>
            <person name="Jiang J."/>
            <person name="Leong S.A."/>
            <person name="Iwama H."/>
            <person name="Gojobori T."/>
            <person name="Itoh T."/>
            <person name="Niimura Y."/>
            <person name="Fujii Y."/>
            <person name="Habara T."/>
            <person name="Sakai H."/>
            <person name="Sato Y."/>
            <person name="Wilson G."/>
            <person name="Kumar K."/>
            <person name="McCouch S."/>
            <person name="Juretic N."/>
            <person name="Hoen D."/>
            <person name="Wright S."/>
            <person name="Bruskiewich R."/>
            <person name="Bureau T."/>
            <person name="Miyao A."/>
            <person name="Hirochika H."/>
            <person name="Nishikawa T."/>
            <person name="Kadowaki K."/>
            <person name="Sugiura M."/>
            <person name="Burr B."/>
            <person name="Sasaki T."/>
        </authorList>
    </citation>
    <scope>NUCLEOTIDE SEQUENCE [LARGE SCALE GENOMIC DNA]</scope>
    <source>
        <strain evidence="3">cv. Nipponbare</strain>
    </source>
</reference>
<reference evidence="3" key="2">
    <citation type="journal article" date="2008" name="Nucleic Acids Res.">
        <title>The rice annotation project database (RAP-DB): 2008 update.</title>
        <authorList>
            <consortium name="The rice annotation project (RAP)"/>
        </authorList>
    </citation>
    <scope>GENOME REANNOTATION</scope>
    <source>
        <strain evidence="3">cv. Nipponbare</strain>
    </source>
</reference>
<feature type="compositionally biased region" description="Basic and acidic residues" evidence="1">
    <location>
        <begin position="1"/>
        <end position="12"/>
    </location>
</feature>
<dbReference type="AlphaFoldDB" id="Q8LNQ0"/>
<feature type="region of interest" description="Disordered" evidence="1">
    <location>
        <begin position="1"/>
        <end position="64"/>
    </location>
</feature>
<gene>
    <name evidence="2" type="primary">OSJNBa0042E19.35</name>
</gene>
<accession>Q8LNQ0</accession>
<protein>
    <submittedName>
        <fullName evidence="2">Uncharacterized protein</fullName>
    </submittedName>
</protein>
<feature type="compositionally biased region" description="Low complexity" evidence="1">
    <location>
        <begin position="24"/>
        <end position="40"/>
    </location>
</feature>
<sequence>MRRDDGGRDLHRGRPGAQVHGEKGQQAGADAAGRAQSSGATALLPYRRPDAPPRRPHRIAGLRASSSPAVAPCPVVQHATCSKSVFFHFLMSDPALGDLVRAVFLQLQFKVYYFDPNRVRSGPAQQGGRAREEASPVSTQGCGVPRKVCEAFDFVSAREEIKKVCEGFDFASTREEIKSETEECICATS</sequence>
<evidence type="ECO:0000313" key="3">
    <source>
        <dbReference type="Proteomes" id="UP000000763"/>
    </source>
</evidence>
<dbReference type="Proteomes" id="UP000000763">
    <property type="component" value="Chromosome 10"/>
</dbReference>
<organism evidence="2 3">
    <name type="scientific">Oryza sativa subsp. japonica</name>
    <name type="common">Rice</name>
    <dbReference type="NCBI Taxonomy" id="39947"/>
    <lineage>
        <taxon>Eukaryota</taxon>
        <taxon>Viridiplantae</taxon>
        <taxon>Streptophyta</taxon>
        <taxon>Embryophyta</taxon>
        <taxon>Tracheophyta</taxon>
        <taxon>Spermatophyta</taxon>
        <taxon>Magnoliopsida</taxon>
        <taxon>Liliopsida</taxon>
        <taxon>Poales</taxon>
        <taxon>Poaceae</taxon>
        <taxon>BOP clade</taxon>
        <taxon>Oryzoideae</taxon>
        <taxon>Oryzeae</taxon>
        <taxon>Oryzinae</taxon>
        <taxon>Oryza</taxon>
        <taxon>Oryza sativa</taxon>
    </lineage>
</organism>
<proteinExistence type="predicted"/>